<evidence type="ECO:0000256" key="3">
    <source>
        <dbReference type="ARBA" id="ARBA00023295"/>
    </source>
</evidence>
<dbReference type="Gene3D" id="2.60.120.260">
    <property type="entry name" value="Galactose-binding domain-like"/>
    <property type="match status" value="1"/>
</dbReference>
<dbReference type="RefSeq" id="WP_282334962.1">
    <property type="nucleotide sequence ID" value="NZ_JASBRG010000007.1"/>
</dbReference>
<dbReference type="Gene3D" id="2.60.120.200">
    <property type="match status" value="1"/>
</dbReference>
<keyword evidence="7" id="KW-1185">Reference proteome</keyword>
<dbReference type="InterPro" id="IPR051795">
    <property type="entry name" value="Glycosyl_Hydrlase_43"/>
</dbReference>
<gene>
    <name evidence="6" type="ORF">QJ048_13805</name>
</gene>
<dbReference type="InterPro" id="IPR006710">
    <property type="entry name" value="Glyco_hydro_43"/>
</dbReference>
<dbReference type="SUPFAM" id="SSF75005">
    <property type="entry name" value="Arabinanase/levansucrase/invertase"/>
    <property type="match status" value="1"/>
</dbReference>
<dbReference type="InterPro" id="IPR008979">
    <property type="entry name" value="Galactose-bd-like_sf"/>
</dbReference>
<dbReference type="Pfam" id="PF17851">
    <property type="entry name" value="GH43_C2"/>
    <property type="match status" value="1"/>
</dbReference>
<evidence type="ECO:0000313" key="7">
    <source>
        <dbReference type="Proteomes" id="UP001226434"/>
    </source>
</evidence>
<dbReference type="EMBL" id="JASBRG010000007">
    <property type="protein sequence ID" value="MDI3320860.1"/>
    <property type="molecule type" value="Genomic_DNA"/>
</dbReference>
<feature type="domain" description="CBM6" evidence="4">
    <location>
        <begin position="581"/>
        <end position="700"/>
    </location>
</feature>
<comment type="caution">
    <text evidence="6">The sequence shown here is derived from an EMBL/GenBank/DDBJ whole genome shotgun (WGS) entry which is preliminary data.</text>
</comment>
<proteinExistence type="inferred from homology"/>
<dbReference type="PANTHER" id="PTHR42812">
    <property type="entry name" value="BETA-XYLOSIDASE"/>
    <property type="match status" value="1"/>
</dbReference>
<evidence type="ECO:0000313" key="6">
    <source>
        <dbReference type="EMBL" id="MDI3320860.1"/>
    </source>
</evidence>
<keyword evidence="3" id="KW-0326">Glycosidase</keyword>
<dbReference type="SUPFAM" id="SSF49899">
    <property type="entry name" value="Concanavalin A-like lectins/glucanases"/>
    <property type="match status" value="1"/>
</dbReference>
<organism evidence="6 7">
    <name type="scientific">Pinibacter soli</name>
    <dbReference type="NCBI Taxonomy" id="3044211"/>
    <lineage>
        <taxon>Bacteria</taxon>
        <taxon>Pseudomonadati</taxon>
        <taxon>Bacteroidota</taxon>
        <taxon>Chitinophagia</taxon>
        <taxon>Chitinophagales</taxon>
        <taxon>Chitinophagaceae</taxon>
        <taxon>Pinibacter</taxon>
    </lineage>
</organism>
<evidence type="ECO:0000256" key="1">
    <source>
        <dbReference type="ARBA" id="ARBA00009865"/>
    </source>
</evidence>
<dbReference type="CDD" id="cd04084">
    <property type="entry name" value="CBM6_xylanase-like"/>
    <property type="match status" value="1"/>
</dbReference>
<dbReference type="InterPro" id="IPR023296">
    <property type="entry name" value="Glyco_hydro_beta-prop_sf"/>
</dbReference>
<name>A0ABT6REA4_9BACT</name>
<evidence type="ECO:0000259" key="4">
    <source>
        <dbReference type="Pfam" id="PF03422"/>
    </source>
</evidence>
<dbReference type="Proteomes" id="UP001226434">
    <property type="component" value="Unassembled WGS sequence"/>
</dbReference>
<sequence length="703" mass="78356">MKTNVHDPKHLFPSFQQLSDPAAGGNSTFELFKNISHIMLKRCLAIVPFLCLPFFLVKAQTNSPVKKVGSVDPISKADPLALYTEEMTYVNPVLPGDHPDPTLLKVGDDFYHCGSSFHFNPYLPIYHSKDLVHWKIIGRVLPPSHSSMVTDRPSGGVWQGAITYFYGSYWIYFSSGGQWFSKASSPFGPWSAPVQVKTNSVTGPLGYDNSIFVDDDGKPYMVIKNGQKVNRLQALGHDGQLTDSVINLDWINANLQYSWAEGPVMCKRNGYYYYFPAGDVSGGQFVLRASALTADSTKWERLGNFFKPSPDPKNAFRSPNHIAAPVQLSDGTWWTIGQSYQKTDNDDWSGMGRQTSLYQVIWEGDRPWGLPPVSTPVTKPDLPQDGIAWRSMYSDRFDGETALDPSWHFLDKPSAVSYSLSARKGWIRLNPGKEKTHLVQKETDHFYTVITKVDFDAADTSNKAGIYLTNGNQKVFVAFYTGYNNGKKIIFHHDSSTFSVANKAGKDLWLKMERNEHELTASYSRNGNDWTKVGTVNSLKLDRAQPSFNSWVGTSVGLFAQGKPADFDFFICKDGRSVLPAISYNNYYGVETVTTANGKMVTNNSENGGWMMFSGIDLGTEAEPSRKMEIEFSADANTNLEVFLDSLSSDKSLATIAVSPTQGKLKKQIIDIGKSCGQHDIFIRFSRASNRAVYLRSISFPAK</sequence>
<comment type="similarity">
    <text evidence="1">Belongs to the glycosyl hydrolase 43 family.</text>
</comment>
<dbReference type="InterPro" id="IPR013320">
    <property type="entry name" value="ConA-like_dom_sf"/>
</dbReference>
<dbReference type="InterPro" id="IPR005084">
    <property type="entry name" value="CBM6"/>
</dbReference>
<dbReference type="InterPro" id="IPR041542">
    <property type="entry name" value="GH43_C2"/>
</dbReference>
<dbReference type="PANTHER" id="PTHR42812:SF14">
    <property type="entry name" value="SECRETED PROTEIN"/>
    <property type="match status" value="1"/>
</dbReference>
<dbReference type="Pfam" id="PF04616">
    <property type="entry name" value="Glyco_hydro_43"/>
    <property type="match status" value="1"/>
</dbReference>
<reference evidence="6 7" key="1">
    <citation type="submission" date="2023-05" db="EMBL/GenBank/DDBJ databases">
        <title>Genome sequence of Pinibacter sp. MAH-24.</title>
        <authorList>
            <person name="Huq M.A."/>
        </authorList>
    </citation>
    <scope>NUCLEOTIDE SEQUENCE [LARGE SCALE GENOMIC DNA]</scope>
    <source>
        <strain evidence="6 7">MAH-24</strain>
    </source>
</reference>
<accession>A0ABT6REA4</accession>
<keyword evidence="2" id="KW-0378">Hydrolase</keyword>
<dbReference type="Gene3D" id="2.115.10.20">
    <property type="entry name" value="Glycosyl hydrolase domain, family 43"/>
    <property type="match status" value="1"/>
</dbReference>
<protein>
    <submittedName>
        <fullName evidence="6">Family 43 glycosylhydrolase</fullName>
    </submittedName>
</protein>
<evidence type="ECO:0000259" key="5">
    <source>
        <dbReference type="Pfam" id="PF17851"/>
    </source>
</evidence>
<evidence type="ECO:0000256" key="2">
    <source>
        <dbReference type="ARBA" id="ARBA00022801"/>
    </source>
</evidence>
<feature type="domain" description="Beta-xylosidase C-terminal Concanavalin A-like" evidence="5">
    <location>
        <begin position="394"/>
        <end position="570"/>
    </location>
</feature>
<dbReference type="SUPFAM" id="SSF49785">
    <property type="entry name" value="Galactose-binding domain-like"/>
    <property type="match status" value="1"/>
</dbReference>
<dbReference type="Pfam" id="PF03422">
    <property type="entry name" value="CBM_6"/>
    <property type="match status" value="1"/>
</dbReference>